<dbReference type="GO" id="GO:0005886">
    <property type="term" value="C:plasma membrane"/>
    <property type="evidence" value="ECO:0007669"/>
    <property type="project" value="TreeGrafter"/>
</dbReference>
<evidence type="ECO:0000256" key="1">
    <source>
        <dbReference type="ARBA" id="ARBA00009381"/>
    </source>
</evidence>
<keyword evidence="4" id="KW-0378">Hydrolase</keyword>
<dbReference type="Proteomes" id="UP000838412">
    <property type="component" value="Chromosome 14"/>
</dbReference>
<dbReference type="Pfam" id="PF01019">
    <property type="entry name" value="G_glu_transpept"/>
    <property type="match status" value="2"/>
</dbReference>
<keyword evidence="4" id="KW-0808">Transferase</keyword>
<gene>
    <name evidence="6" type="primary">GGT1</name>
    <name evidence="6" type="ORF">BLAG_LOCUS7151</name>
</gene>
<dbReference type="InterPro" id="IPR043137">
    <property type="entry name" value="GGT_ssub_C"/>
</dbReference>
<evidence type="ECO:0000256" key="3">
    <source>
        <dbReference type="PIRSR" id="PIRSR600101-2"/>
    </source>
</evidence>
<dbReference type="EC" id="2.3.2.2" evidence="4"/>
<dbReference type="InterPro" id="IPR043138">
    <property type="entry name" value="GGT_lsub"/>
</dbReference>
<evidence type="ECO:0000256" key="2">
    <source>
        <dbReference type="PIRSR" id="PIRSR600101-1"/>
    </source>
</evidence>
<dbReference type="PANTHER" id="PTHR11686:SF9">
    <property type="entry name" value="RE13973P"/>
    <property type="match status" value="1"/>
</dbReference>
<reference evidence="6" key="1">
    <citation type="submission" date="2022-01" db="EMBL/GenBank/DDBJ databases">
        <authorList>
            <person name="Braso-Vives M."/>
        </authorList>
    </citation>
    <scope>NUCLEOTIDE SEQUENCE</scope>
</reference>
<dbReference type="PRINTS" id="PR01210">
    <property type="entry name" value="GGTRANSPTASE"/>
</dbReference>
<sequence>MLNILDGFGLNASSVDGVDNQVLTYHRMLETFKFAFAKRTELGDRHFVNVQEGLSDQEITMQVIAKHLCLAASALLIAFAAPIYFRRTHVTEEVGGVCHGARTSERDAVGGPYKHGAVASDSAECSRIGRDILVKGSVVDAAIATLLCLGVMLPHSLGLGGGLQMTVYNRDTGTSQVINARETAPLASQEDMFAEDPEIAVFGGLSVAVPGQVRGLWEAHQRYGKLPWKDLFQPAVRLAEEGICIGNHLARAIKARRGDILDRKNGLRDVFCDDHGALLRENMTVKRPQLAKTLLAIANGGPDAFYTGKIAKNLVKDIQENGGIITEQDLLDYRANVTTPLNTSLPDGLVLLTSGPPSGGARLSLILNILAGYGLNSSTKDSVYNEVLTYHRIFEAYKLSFGQGLALGDPNFVNVEELTKKMVSKDFADELRGKIDDVRTFDSSYYGIAAPSPDPRGTSHVSVLGPYGDAVSVTSSIGRFFGARFRSPSTGVILNEAMALFTLPGKNKTRIYSSRPEDIVQSGKRSRSSMSPTVVLDSSGDVRLVIGASGGRNIITALADVIVHHLLLGMNISSAIEKPRLHLGIIEGVPGVDYETLRPFKSKAVLHQLEKMHGEAVPNYHQAMVQAVTRENSAIFAHSDSRKGGSPSGF</sequence>
<dbReference type="FunFam" id="1.10.246.130:FF:000001">
    <property type="entry name" value="Gamma-glutamyltransferase 5 isoform 1"/>
    <property type="match status" value="1"/>
</dbReference>
<evidence type="ECO:0000256" key="5">
    <source>
        <dbReference type="SAM" id="MobiDB-lite"/>
    </source>
</evidence>
<keyword evidence="7" id="KW-1185">Reference proteome</keyword>
<dbReference type="EMBL" id="OV696699">
    <property type="protein sequence ID" value="CAH1244524.1"/>
    <property type="molecule type" value="Genomic_DNA"/>
</dbReference>
<dbReference type="AlphaFoldDB" id="A0A8J9YZ27"/>
<dbReference type="InterPro" id="IPR000101">
    <property type="entry name" value="GGT_peptidase"/>
</dbReference>
<dbReference type="OrthoDB" id="1081007at2759"/>
<proteinExistence type="inferred from homology"/>
<comment type="pathway">
    <text evidence="4">Sulfur metabolism; glutathione metabolism.</text>
</comment>
<comment type="subcellular location">
    <subcellularLocation>
        <location evidence="4">Membrane</location>
        <topology evidence="4">Single-pass type II membrane protein</topology>
    </subcellularLocation>
</comment>
<feature type="active site" description="Nucleophile" evidence="2">
    <location>
        <position position="458"/>
    </location>
</feature>
<dbReference type="GO" id="GO:0036374">
    <property type="term" value="F:glutathione hydrolase activity"/>
    <property type="evidence" value="ECO:0007669"/>
    <property type="project" value="UniProtKB-UniRule"/>
</dbReference>
<keyword evidence="4" id="KW-0012">Acyltransferase</keyword>
<comment type="catalytic activity">
    <reaction evidence="4">
        <text>an N-terminal (5-L-glutamyl)-[peptide] + an alpha-amino acid = 5-L-glutamyl amino acid + an N-terminal L-alpha-aminoacyl-[peptide]</text>
        <dbReference type="Rhea" id="RHEA:23904"/>
        <dbReference type="Rhea" id="RHEA-COMP:9780"/>
        <dbReference type="Rhea" id="RHEA-COMP:9795"/>
        <dbReference type="ChEBI" id="CHEBI:77644"/>
        <dbReference type="ChEBI" id="CHEBI:78597"/>
        <dbReference type="ChEBI" id="CHEBI:78599"/>
        <dbReference type="ChEBI" id="CHEBI:78608"/>
        <dbReference type="EC" id="2.3.2.2"/>
    </reaction>
</comment>
<evidence type="ECO:0000313" key="6">
    <source>
        <dbReference type="EMBL" id="CAH1244524.1"/>
    </source>
</evidence>
<feature type="binding site" evidence="3">
    <location>
        <position position="551"/>
    </location>
    <ligand>
        <name>L-glutamate</name>
        <dbReference type="ChEBI" id="CHEBI:29985"/>
    </ligand>
</feature>
<comment type="function">
    <text evidence="4">Cleaves the gamma-glutamyl peptide bond of glutathione and glutathione conjugates.</text>
</comment>
<dbReference type="InterPro" id="IPR029055">
    <property type="entry name" value="Ntn_hydrolases_N"/>
</dbReference>
<evidence type="ECO:0000313" key="7">
    <source>
        <dbReference type="Proteomes" id="UP000838412"/>
    </source>
</evidence>
<dbReference type="Gene3D" id="3.60.20.40">
    <property type="match status" value="1"/>
</dbReference>
<comment type="catalytic activity">
    <reaction evidence="4">
        <text>glutathione + H2O = L-cysteinylglycine + L-glutamate</text>
        <dbReference type="Rhea" id="RHEA:28807"/>
        <dbReference type="ChEBI" id="CHEBI:15377"/>
        <dbReference type="ChEBI" id="CHEBI:29985"/>
        <dbReference type="ChEBI" id="CHEBI:57925"/>
        <dbReference type="ChEBI" id="CHEBI:61694"/>
        <dbReference type="EC" id="3.4.19.13"/>
    </reaction>
</comment>
<organism evidence="6 7">
    <name type="scientific">Branchiostoma lanceolatum</name>
    <name type="common">Common lancelet</name>
    <name type="synonym">Amphioxus lanceolatum</name>
    <dbReference type="NCBI Taxonomy" id="7740"/>
    <lineage>
        <taxon>Eukaryota</taxon>
        <taxon>Metazoa</taxon>
        <taxon>Chordata</taxon>
        <taxon>Cephalochordata</taxon>
        <taxon>Leptocardii</taxon>
        <taxon>Amphioxiformes</taxon>
        <taxon>Branchiostomatidae</taxon>
        <taxon>Branchiostoma</taxon>
    </lineage>
</organism>
<evidence type="ECO:0000256" key="4">
    <source>
        <dbReference type="RuleBase" id="RU368068"/>
    </source>
</evidence>
<protein>
    <recommendedName>
        <fullName evidence="4">Glutathione hydrolase</fullName>
        <ecNumber evidence="4">2.3.2.2</ecNumber>
        <ecNumber evidence="4">3.4.19.13</ecNumber>
    </recommendedName>
    <alternativeName>
        <fullName evidence="4">Gamma-glutamyltransferase</fullName>
    </alternativeName>
    <alternativeName>
        <fullName evidence="4">Gamma-glutamyltranspeptidase</fullName>
    </alternativeName>
</protein>
<accession>A0A8J9YZ27</accession>
<dbReference type="EC" id="3.4.19.13" evidence="4"/>
<feature type="binding site" evidence="3">
    <location>
        <position position="181"/>
    </location>
    <ligand>
        <name>L-glutamate</name>
        <dbReference type="ChEBI" id="CHEBI:29985"/>
    </ligand>
</feature>
<dbReference type="UniPathway" id="UPA00204"/>
<feature type="region of interest" description="Disordered" evidence="5">
    <location>
        <begin position="515"/>
        <end position="534"/>
    </location>
</feature>
<dbReference type="GO" id="GO:0103068">
    <property type="term" value="F:leukotriene C4 gamma-glutamyl transferase activity"/>
    <property type="evidence" value="ECO:0007669"/>
    <property type="project" value="UniProtKB-EC"/>
</dbReference>
<dbReference type="GO" id="GO:0006751">
    <property type="term" value="P:glutathione catabolic process"/>
    <property type="evidence" value="ECO:0007669"/>
    <property type="project" value="UniProtKB-UniRule"/>
</dbReference>
<feature type="binding site" evidence="3">
    <location>
        <begin position="528"/>
        <end position="529"/>
    </location>
    <ligand>
        <name>L-glutamate</name>
        <dbReference type="ChEBI" id="CHEBI:29985"/>
    </ligand>
</feature>
<comment type="catalytic activity">
    <reaction evidence="4">
        <text>an S-substituted glutathione + H2O = an S-substituted L-cysteinylglycine + L-glutamate</text>
        <dbReference type="Rhea" id="RHEA:59468"/>
        <dbReference type="ChEBI" id="CHEBI:15377"/>
        <dbReference type="ChEBI" id="CHEBI:29985"/>
        <dbReference type="ChEBI" id="CHEBI:90779"/>
        <dbReference type="ChEBI" id="CHEBI:143103"/>
        <dbReference type="EC" id="3.4.19.13"/>
    </reaction>
</comment>
<dbReference type="SUPFAM" id="SSF56235">
    <property type="entry name" value="N-terminal nucleophile aminohydrolases (Ntn hydrolases)"/>
    <property type="match status" value="1"/>
</dbReference>
<comment type="similarity">
    <text evidence="1">Belongs to the gamma-glutamyltransferase family.</text>
</comment>
<dbReference type="Gene3D" id="1.10.246.130">
    <property type="match status" value="2"/>
</dbReference>
<dbReference type="PANTHER" id="PTHR11686">
    <property type="entry name" value="GAMMA GLUTAMYL TRANSPEPTIDASE"/>
    <property type="match status" value="1"/>
</dbReference>
<name>A0A8J9YZ27_BRALA</name>